<dbReference type="Gene3D" id="3.30.310.10">
    <property type="entry name" value="TATA-Binding Protein"/>
    <property type="match status" value="2"/>
</dbReference>
<keyword evidence="3" id="KW-0804">Transcription</keyword>
<evidence type="ECO:0000256" key="2">
    <source>
        <dbReference type="ARBA" id="ARBA00023125"/>
    </source>
</evidence>
<dbReference type="SUPFAM" id="SSF55945">
    <property type="entry name" value="TATA-box binding protein-like"/>
    <property type="match status" value="2"/>
</dbReference>
<dbReference type="InterPro" id="IPR000814">
    <property type="entry name" value="TBP"/>
</dbReference>
<sequence>MERVVYSRTNHVISVRLRSRRALPEFASLLMAGKYSPKKFSAITLKVINPNATVILFSTGTATVMGCTSYYAALVALRFLREKLDLEFVHIVLTNIVAKFSIFDRFEVDVDKFRAANQDCCSYNPSVFPSCSFKLPDPTKNIKVNLFSSGRIIVAGPKTREDLEHTVRVVMERFDTTFRRLE</sequence>
<dbReference type="InterPro" id="IPR012295">
    <property type="entry name" value="TBP_dom_sf"/>
</dbReference>
<dbReference type="OrthoDB" id="10662018at2759"/>
<dbReference type="GO" id="GO:0003677">
    <property type="term" value="F:DNA binding"/>
    <property type="evidence" value="ECO:0007669"/>
    <property type="project" value="UniProtKB-KW"/>
</dbReference>
<keyword evidence="4" id="KW-1133">Transmembrane helix</keyword>
<protein>
    <submittedName>
        <fullName evidence="5">TATA-box-binding protein</fullName>
    </submittedName>
</protein>
<dbReference type="AlphaFoldDB" id="A0A2R5GPZ1"/>
<keyword evidence="4" id="KW-0812">Transmembrane</keyword>
<comment type="similarity">
    <text evidence="1">Belongs to the TBP family.</text>
</comment>
<keyword evidence="2" id="KW-0238">DNA-binding</keyword>
<dbReference type="Pfam" id="PF00352">
    <property type="entry name" value="TBP"/>
    <property type="match status" value="2"/>
</dbReference>
<evidence type="ECO:0000256" key="3">
    <source>
        <dbReference type="ARBA" id="ARBA00023163"/>
    </source>
</evidence>
<evidence type="ECO:0000313" key="6">
    <source>
        <dbReference type="Proteomes" id="UP000241890"/>
    </source>
</evidence>
<dbReference type="Proteomes" id="UP000241890">
    <property type="component" value="Unassembled WGS sequence"/>
</dbReference>
<dbReference type="GO" id="GO:0006352">
    <property type="term" value="P:DNA-templated transcription initiation"/>
    <property type="evidence" value="ECO:0007669"/>
    <property type="project" value="InterPro"/>
</dbReference>
<comment type="caution">
    <text evidence="5">The sequence shown here is derived from an EMBL/GenBank/DDBJ whole genome shotgun (WGS) entry which is preliminary data.</text>
</comment>
<keyword evidence="4" id="KW-0472">Membrane</keyword>
<name>A0A2R5GPZ1_9STRA</name>
<dbReference type="EMBL" id="BEYU01000121">
    <property type="protein sequence ID" value="GBG32369.1"/>
    <property type="molecule type" value="Genomic_DNA"/>
</dbReference>
<evidence type="ECO:0000256" key="1">
    <source>
        <dbReference type="ARBA" id="ARBA00005560"/>
    </source>
</evidence>
<dbReference type="InParanoid" id="A0A2R5GPZ1"/>
<organism evidence="5 6">
    <name type="scientific">Hondaea fermentalgiana</name>
    <dbReference type="NCBI Taxonomy" id="2315210"/>
    <lineage>
        <taxon>Eukaryota</taxon>
        <taxon>Sar</taxon>
        <taxon>Stramenopiles</taxon>
        <taxon>Bigyra</taxon>
        <taxon>Labyrinthulomycetes</taxon>
        <taxon>Thraustochytrida</taxon>
        <taxon>Thraustochytriidae</taxon>
        <taxon>Hondaea</taxon>
    </lineage>
</organism>
<evidence type="ECO:0000313" key="5">
    <source>
        <dbReference type="EMBL" id="GBG32369.1"/>
    </source>
</evidence>
<dbReference type="PANTHER" id="PTHR10126">
    <property type="entry name" value="TATA-BOX BINDING PROTEIN"/>
    <property type="match status" value="1"/>
</dbReference>
<keyword evidence="6" id="KW-1185">Reference proteome</keyword>
<accession>A0A2R5GPZ1</accession>
<reference evidence="5 6" key="1">
    <citation type="submission" date="2017-12" db="EMBL/GenBank/DDBJ databases">
        <title>Sequencing, de novo assembly and annotation of complete genome of a new Thraustochytrid species, strain FCC1311.</title>
        <authorList>
            <person name="Sedici K."/>
            <person name="Godart F."/>
            <person name="Aiese Cigliano R."/>
            <person name="Sanseverino W."/>
            <person name="Barakat M."/>
            <person name="Ortet P."/>
            <person name="Marechal E."/>
            <person name="Cagnac O."/>
            <person name="Amato A."/>
        </authorList>
    </citation>
    <scope>NUCLEOTIDE SEQUENCE [LARGE SCALE GENOMIC DNA]</scope>
</reference>
<proteinExistence type="inferred from homology"/>
<gene>
    <name evidence="5" type="ORF">FCC1311_085942</name>
</gene>
<feature type="transmembrane region" description="Helical" evidence="4">
    <location>
        <begin position="54"/>
        <end position="77"/>
    </location>
</feature>
<evidence type="ECO:0000256" key="4">
    <source>
        <dbReference type="SAM" id="Phobius"/>
    </source>
</evidence>
<dbReference type="PRINTS" id="PR00686">
    <property type="entry name" value="TIFACTORIID"/>
</dbReference>